<dbReference type="PROSITE" id="PS50112">
    <property type="entry name" value="PAS"/>
    <property type="match status" value="1"/>
</dbReference>
<dbReference type="Pfam" id="PF13426">
    <property type="entry name" value="PAS_9"/>
    <property type="match status" value="1"/>
</dbReference>
<dbReference type="RefSeq" id="WP_322467450.1">
    <property type="nucleotide sequence ID" value="NZ_JAXOJX010000051.1"/>
</dbReference>
<evidence type="ECO:0000256" key="5">
    <source>
        <dbReference type="SAM" id="Phobius"/>
    </source>
</evidence>
<dbReference type="InterPro" id="IPR036097">
    <property type="entry name" value="HisK_dim/P_sf"/>
</dbReference>
<dbReference type="Gene3D" id="3.30.450.20">
    <property type="entry name" value="PAS domain"/>
    <property type="match status" value="1"/>
</dbReference>
<evidence type="ECO:0000256" key="2">
    <source>
        <dbReference type="ARBA" id="ARBA00012438"/>
    </source>
</evidence>
<evidence type="ECO:0000256" key="3">
    <source>
        <dbReference type="ARBA" id="ARBA00022553"/>
    </source>
</evidence>
<dbReference type="PRINTS" id="PR00344">
    <property type="entry name" value="BCTRLSENSOR"/>
</dbReference>
<keyword evidence="4" id="KW-0902">Two-component regulatory system</keyword>
<dbReference type="SMART" id="SM00388">
    <property type="entry name" value="HisKA"/>
    <property type="match status" value="1"/>
</dbReference>
<dbReference type="CDD" id="cd00130">
    <property type="entry name" value="PAS"/>
    <property type="match status" value="1"/>
</dbReference>
<dbReference type="SUPFAM" id="SSF47384">
    <property type="entry name" value="Homodimeric domain of signal transducing histidine kinase"/>
    <property type="match status" value="1"/>
</dbReference>
<evidence type="ECO:0000313" key="8">
    <source>
        <dbReference type="EMBL" id="MDZ5459809.1"/>
    </source>
</evidence>
<dbReference type="InterPro" id="IPR003661">
    <property type="entry name" value="HisK_dim/P_dom"/>
</dbReference>
<dbReference type="EMBL" id="JAXOJX010000051">
    <property type="protein sequence ID" value="MDZ5459809.1"/>
    <property type="molecule type" value="Genomic_DNA"/>
</dbReference>
<dbReference type="EC" id="2.7.13.3" evidence="2"/>
<feature type="transmembrane region" description="Helical" evidence="5">
    <location>
        <begin position="69"/>
        <end position="87"/>
    </location>
</feature>
<evidence type="ECO:0000256" key="4">
    <source>
        <dbReference type="ARBA" id="ARBA00023012"/>
    </source>
</evidence>
<dbReference type="PANTHER" id="PTHR45339:SF1">
    <property type="entry name" value="HYBRID SIGNAL TRANSDUCTION HISTIDINE KINASE J"/>
    <property type="match status" value="1"/>
</dbReference>
<proteinExistence type="predicted"/>
<dbReference type="Pfam" id="PF00512">
    <property type="entry name" value="HisKA"/>
    <property type="match status" value="1"/>
</dbReference>
<dbReference type="SUPFAM" id="SSF55874">
    <property type="entry name" value="ATPase domain of HSP90 chaperone/DNA topoisomerase II/histidine kinase"/>
    <property type="match status" value="1"/>
</dbReference>
<dbReference type="GO" id="GO:0005524">
    <property type="term" value="F:ATP binding"/>
    <property type="evidence" value="ECO:0007669"/>
    <property type="project" value="UniProtKB-KW"/>
</dbReference>
<dbReference type="PANTHER" id="PTHR45339">
    <property type="entry name" value="HYBRID SIGNAL TRANSDUCTION HISTIDINE KINASE J"/>
    <property type="match status" value="1"/>
</dbReference>
<keyword evidence="8" id="KW-0547">Nucleotide-binding</keyword>
<sequence length="630" mass="67555">MVPHYGPMLDPLTLLFSLGVLGLLMAAVFLSLARTMPAQAPALRTWSKSMAVAGGTFVLLFLRGHAPPLLTFVLANVVVFAVPYWMYRAHALLLDGGPRQRPMLALWVLGAAAVLATHAAGLPRKVAFITISVVFCLMLGATAALLLRSLRTRRSPSALTALLAFGGLSLAFAARAGLGLLASGEQLTPQAQSMAQLFTLVPGVVLIVICSVCFLSLVHERHRAGELQRLATQLQAQEELVARRTAELRAANAALVQRARTIVDLYDRAPCGYVSLSPGGTVLQANQTLLRMLGRDHAELAGQDLGALLTPPSRATLPALLVLALAQGEATNRELDFKLAGGGTLPVLFSVVAVPQVEGEGASLRATLVDDGERRQRVQQMQALQQELARRAEQAEAATRAKSAFLAHMSHEIRTPLNAVIGLSQLLQRMPLQERGPEFVGHIRQAGEQLLALTNDVLDLSRIEAGEMALEQLAFEPLPLLESALALVRPQAESKGLLLELHVAPELAPRLVGDPLRLRQVLLNLLSNAVKFTEAGRVSLSVHVLARQEWQSLLRLDVADTGMGIGPQHQARIFEAFSQADSSITRRFGGTGLGLSIVRRLVDLMGGKLALQSHPGQGSVFSVELTLDHG</sequence>
<dbReference type="Proteomes" id="UP001293718">
    <property type="component" value="Unassembled WGS sequence"/>
</dbReference>
<accession>A0ABU5ILT3</accession>
<keyword evidence="5" id="KW-0472">Membrane</keyword>
<dbReference type="CDD" id="cd00082">
    <property type="entry name" value="HisKA"/>
    <property type="match status" value="1"/>
</dbReference>
<keyword evidence="9" id="KW-1185">Reference proteome</keyword>
<dbReference type="SMART" id="SM00387">
    <property type="entry name" value="HATPase_c"/>
    <property type="match status" value="1"/>
</dbReference>
<feature type="transmembrane region" description="Helical" evidence="5">
    <location>
        <begin position="12"/>
        <end position="33"/>
    </location>
</feature>
<dbReference type="InterPro" id="IPR005467">
    <property type="entry name" value="His_kinase_dom"/>
</dbReference>
<feature type="transmembrane region" description="Helical" evidence="5">
    <location>
        <begin position="194"/>
        <end position="218"/>
    </location>
</feature>
<name>A0ABU5ILT3_9BURK</name>
<feature type="transmembrane region" description="Helical" evidence="5">
    <location>
        <begin position="103"/>
        <end position="120"/>
    </location>
</feature>
<dbReference type="InterPro" id="IPR035965">
    <property type="entry name" value="PAS-like_dom_sf"/>
</dbReference>
<feature type="domain" description="Histidine kinase" evidence="6">
    <location>
        <begin position="408"/>
        <end position="629"/>
    </location>
</feature>
<evidence type="ECO:0000313" key="9">
    <source>
        <dbReference type="Proteomes" id="UP001293718"/>
    </source>
</evidence>
<dbReference type="InterPro" id="IPR003594">
    <property type="entry name" value="HATPase_dom"/>
</dbReference>
<feature type="transmembrane region" description="Helical" evidence="5">
    <location>
        <begin position="126"/>
        <end position="147"/>
    </location>
</feature>
<comment type="catalytic activity">
    <reaction evidence="1">
        <text>ATP + protein L-histidine = ADP + protein N-phospho-L-histidine.</text>
        <dbReference type="EC" id="2.7.13.3"/>
    </reaction>
</comment>
<reference evidence="8 9" key="1">
    <citation type="submission" date="2023-11" db="EMBL/GenBank/DDBJ databases">
        <title>Draft genome of Azohydromonas lata strain H1 (DSM1123), a polyhydroxyalkanoate producer.</title>
        <authorList>
            <person name="Traversa D."/>
            <person name="D'Addabbo P."/>
            <person name="Pazzani C."/>
            <person name="Manzari C."/>
            <person name="Chiara M."/>
            <person name="Scrascia M."/>
        </authorList>
    </citation>
    <scope>NUCLEOTIDE SEQUENCE [LARGE SCALE GENOMIC DNA]</scope>
    <source>
        <strain evidence="8 9">H1</strain>
    </source>
</reference>
<evidence type="ECO:0000256" key="1">
    <source>
        <dbReference type="ARBA" id="ARBA00000085"/>
    </source>
</evidence>
<keyword evidence="8" id="KW-0067">ATP-binding</keyword>
<dbReference type="NCBIfam" id="TIGR00229">
    <property type="entry name" value="sensory_box"/>
    <property type="match status" value="1"/>
</dbReference>
<dbReference type="InterPro" id="IPR036890">
    <property type="entry name" value="HATPase_C_sf"/>
</dbReference>
<protein>
    <recommendedName>
        <fullName evidence="2">histidine kinase</fullName>
        <ecNumber evidence="2">2.7.13.3</ecNumber>
    </recommendedName>
</protein>
<keyword evidence="3" id="KW-0597">Phosphoprotein</keyword>
<comment type="caution">
    <text evidence="8">The sequence shown here is derived from an EMBL/GenBank/DDBJ whole genome shotgun (WGS) entry which is preliminary data.</text>
</comment>
<organism evidence="8 9">
    <name type="scientific">Azohydromonas lata</name>
    <dbReference type="NCBI Taxonomy" id="45677"/>
    <lineage>
        <taxon>Bacteria</taxon>
        <taxon>Pseudomonadati</taxon>
        <taxon>Pseudomonadota</taxon>
        <taxon>Betaproteobacteria</taxon>
        <taxon>Burkholderiales</taxon>
        <taxon>Sphaerotilaceae</taxon>
        <taxon>Azohydromonas</taxon>
    </lineage>
</organism>
<keyword evidence="5" id="KW-1133">Transmembrane helix</keyword>
<feature type="transmembrane region" description="Helical" evidence="5">
    <location>
        <begin position="45"/>
        <end position="63"/>
    </location>
</feature>
<keyword evidence="5" id="KW-0812">Transmembrane</keyword>
<dbReference type="Gene3D" id="1.10.287.130">
    <property type="match status" value="1"/>
</dbReference>
<dbReference type="SMART" id="SM00091">
    <property type="entry name" value="PAS"/>
    <property type="match status" value="1"/>
</dbReference>
<dbReference type="InterPro" id="IPR004358">
    <property type="entry name" value="Sig_transdc_His_kin-like_C"/>
</dbReference>
<dbReference type="PROSITE" id="PS50109">
    <property type="entry name" value="HIS_KIN"/>
    <property type="match status" value="1"/>
</dbReference>
<dbReference type="Pfam" id="PF02518">
    <property type="entry name" value="HATPase_c"/>
    <property type="match status" value="1"/>
</dbReference>
<dbReference type="Gene3D" id="3.30.565.10">
    <property type="entry name" value="Histidine kinase-like ATPase, C-terminal domain"/>
    <property type="match status" value="1"/>
</dbReference>
<gene>
    <name evidence="8" type="ORF">SM757_24825</name>
</gene>
<evidence type="ECO:0000259" key="6">
    <source>
        <dbReference type="PROSITE" id="PS50109"/>
    </source>
</evidence>
<dbReference type="CDD" id="cd16922">
    <property type="entry name" value="HATPase_EvgS-ArcB-TorS-like"/>
    <property type="match status" value="1"/>
</dbReference>
<feature type="transmembrane region" description="Helical" evidence="5">
    <location>
        <begin position="159"/>
        <end position="182"/>
    </location>
</feature>
<dbReference type="SUPFAM" id="SSF55785">
    <property type="entry name" value="PYP-like sensor domain (PAS domain)"/>
    <property type="match status" value="1"/>
</dbReference>
<dbReference type="InterPro" id="IPR000014">
    <property type="entry name" value="PAS"/>
</dbReference>
<feature type="domain" description="PAS" evidence="7">
    <location>
        <begin position="258"/>
        <end position="328"/>
    </location>
</feature>
<evidence type="ECO:0000259" key="7">
    <source>
        <dbReference type="PROSITE" id="PS50112"/>
    </source>
</evidence>